<evidence type="ECO:0000259" key="1">
    <source>
        <dbReference type="Pfam" id="PF01507"/>
    </source>
</evidence>
<dbReference type="GO" id="GO:0003824">
    <property type="term" value="F:catalytic activity"/>
    <property type="evidence" value="ECO:0007669"/>
    <property type="project" value="InterPro"/>
</dbReference>
<organism evidence="2">
    <name type="scientific">marine sediment metagenome</name>
    <dbReference type="NCBI Taxonomy" id="412755"/>
    <lineage>
        <taxon>unclassified sequences</taxon>
        <taxon>metagenomes</taxon>
        <taxon>ecological metagenomes</taxon>
    </lineage>
</organism>
<reference evidence="2" key="1">
    <citation type="journal article" date="2014" name="Front. Microbiol.">
        <title>High frequency of phylogenetically diverse reductive dehalogenase-homologous genes in deep subseafloor sedimentary metagenomes.</title>
        <authorList>
            <person name="Kawai M."/>
            <person name="Futagami T."/>
            <person name="Toyoda A."/>
            <person name="Takaki Y."/>
            <person name="Nishi S."/>
            <person name="Hori S."/>
            <person name="Arai W."/>
            <person name="Tsubouchi T."/>
            <person name="Morono Y."/>
            <person name="Uchiyama I."/>
            <person name="Ito T."/>
            <person name="Fujiyama A."/>
            <person name="Inagaki F."/>
            <person name="Takami H."/>
        </authorList>
    </citation>
    <scope>NUCLEOTIDE SEQUENCE</scope>
    <source>
        <strain evidence="2">Expedition CK06-06</strain>
    </source>
</reference>
<dbReference type="InterPro" id="IPR002500">
    <property type="entry name" value="PAPS_reduct_dom"/>
</dbReference>
<gene>
    <name evidence="2" type="ORF">S03H2_63878</name>
</gene>
<proteinExistence type="predicted"/>
<feature type="domain" description="Phosphoadenosine phosphosulphate reductase" evidence="1">
    <location>
        <begin position="12"/>
        <end position="85"/>
    </location>
</feature>
<accession>X1J285</accession>
<comment type="caution">
    <text evidence="2">The sequence shown here is derived from an EMBL/GenBank/DDBJ whole genome shotgun (WGS) entry which is preliminary data.</text>
</comment>
<evidence type="ECO:0000313" key="2">
    <source>
        <dbReference type="EMBL" id="GAH88077.1"/>
    </source>
</evidence>
<dbReference type="Gene3D" id="3.40.50.620">
    <property type="entry name" value="HUPs"/>
    <property type="match status" value="1"/>
</dbReference>
<sequence length="137" mass="15902">MLIRELGKGRLYKLVGVRRYESARRRGIYEYGGFIRPDNQVGGASNVYPILHWTDADVFNYLSTKGLPTSGLYKKYGVSGCYWCPFYQAEIYLRILSDNPNLYDGFIEWEEELGPSVVGNIYLRDLKEQLQRSEAER</sequence>
<dbReference type="Pfam" id="PF01507">
    <property type="entry name" value="PAPS_reduct"/>
    <property type="match status" value="1"/>
</dbReference>
<dbReference type="EMBL" id="BARU01041429">
    <property type="protein sequence ID" value="GAH88077.1"/>
    <property type="molecule type" value="Genomic_DNA"/>
</dbReference>
<protein>
    <recommendedName>
        <fullName evidence="1">Phosphoadenosine phosphosulphate reductase domain-containing protein</fullName>
    </recommendedName>
</protein>
<dbReference type="InterPro" id="IPR014729">
    <property type="entry name" value="Rossmann-like_a/b/a_fold"/>
</dbReference>
<dbReference type="SUPFAM" id="SSF52402">
    <property type="entry name" value="Adenine nucleotide alpha hydrolases-like"/>
    <property type="match status" value="1"/>
</dbReference>
<name>X1J285_9ZZZZ</name>
<dbReference type="AlphaFoldDB" id="X1J285"/>